<evidence type="ECO:0000313" key="1">
    <source>
        <dbReference type="EMBL" id="KAA0056675.1"/>
    </source>
</evidence>
<sequence length="143" mass="16039">MRIHVREVEISQDGHNVPQPGSKSRELRVSTLVVVSVRVCEEIIEESKRFKVEQCRRHLFHESSTQSGNGLGCSTTSTQTISGLDVNIDFDPNEKVGEDFVRNTIVEEFKGDMTTTPFEQGSLEIAISLLDANVRTKDDFDVL</sequence>
<dbReference type="Proteomes" id="UP000321947">
    <property type="component" value="Unassembled WGS sequence"/>
</dbReference>
<comment type="caution">
    <text evidence="2">The sequence shown here is derived from an EMBL/GenBank/DDBJ whole genome shotgun (WGS) entry which is preliminary data.</text>
</comment>
<dbReference type="EMBL" id="SSTE01007373">
    <property type="protein sequence ID" value="KAA0056675.1"/>
    <property type="molecule type" value="Genomic_DNA"/>
</dbReference>
<evidence type="ECO:0000313" key="3">
    <source>
        <dbReference type="Proteomes" id="UP000321393"/>
    </source>
</evidence>
<proteinExistence type="predicted"/>
<gene>
    <name evidence="2" type="ORF">E5676_scaffold692G00890</name>
    <name evidence="1" type="ORF">E6C27_scaffold288G002100</name>
</gene>
<accession>A0A5D3CSF3</accession>
<dbReference type="AlphaFoldDB" id="A0A5D3CSF3"/>
<evidence type="ECO:0000313" key="2">
    <source>
        <dbReference type="EMBL" id="TYK14751.1"/>
    </source>
</evidence>
<protein>
    <submittedName>
        <fullName evidence="2">Transposase</fullName>
    </submittedName>
</protein>
<reference evidence="3 4" key="1">
    <citation type="submission" date="2019-08" db="EMBL/GenBank/DDBJ databases">
        <title>Draft genome sequences of two oriental melons (Cucumis melo L. var makuwa).</title>
        <authorList>
            <person name="Kwon S.-Y."/>
        </authorList>
    </citation>
    <scope>NUCLEOTIDE SEQUENCE [LARGE SCALE GENOMIC DNA]</scope>
    <source>
        <strain evidence="4">cv. Chang Bougi</strain>
        <strain evidence="3">cv. SW 3</strain>
        <tissue evidence="2">Leaf</tissue>
    </source>
</reference>
<dbReference type="EMBL" id="SSTD01009149">
    <property type="protein sequence ID" value="TYK14751.1"/>
    <property type="molecule type" value="Genomic_DNA"/>
</dbReference>
<organism evidence="2 4">
    <name type="scientific">Cucumis melo var. makuwa</name>
    <name type="common">Oriental melon</name>
    <dbReference type="NCBI Taxonomy" id="1194695"/>
    <lineage>
        <taxon>Eukaryota</taxon>
        <taxon>Viridiplantae</taxon>
        <taxon>Streptophyta</taxon>
        <taxon>Embryophyta</taxon>
        <taxon>Tracheophyta</taxon>
        <taxon>Spermatophyta</taxon>
        <taxon>Magnoliopsida</taxon>
        <taxon>eudicotyledons</taxon>
        <taxon>Gunneridae</taxon>
        <taxon>Pentapetalae</taxon>
        <taxon>rosids</taxon>
        <taxon>fabids</taxon>
        <taxon>Cucurbitales</taxon>
        <taxon>Cucurbitaceae</taxon>
        <taxon>Benincaseae</taxon>
        <taxon>Cucumis</taxon>
    </lineage>
</organism>
<name>A0A5D3CSF3_CUCMM</name>
<evidence type="ECO:0000313" key="4">
    <source>
        <dbReference type="Proteomes" id="UP000321947"/>
    </source>
</evidence>
<dbReference type="Proteomes" id="UP000321393">
    <property type="component" value="Unassembled WGS sequence"/>
</dbReference>